<dbReference type="EMBL" id="MWMH01000001">
    <property type="protein sequence ID" value="OOP75072.1"/>
    <property type="molecule type" value="Genomic_DNA"/>
</dbReference>
<dbReference type="PANTHER" id="PTHR21180:SF9">
    <property type="entry name" value="TYPE II SECRETION SYSTEM PROTEIN K"/>
    <property type="match status" value="1"/>
</dbReference>
<evidence type="ECO:0000256" key="1">
    <source>
        <dbReference type="ARBA" id="ARBA00022691"/>
    </source>
</evidence>
<keyword evidence="3" id="KW-0408">Iron</keyword>
<name>A0A1S9NC70_CLOBE</name>
<dbReference type="Proteomes" id="UP000190959">
    <property type="component" value="Unassembled WGS sequence"/>
</dbReference>
<reference evidence="6 7" key="1">
    <citation type="submission" date="2017-02" db="EMBL/GenBank/DDBJ databases">
        <title>Genome sequence of Clostridium beijerinckii Br21.</title>
        <authorList>
            <person name="Fonseca B.C."/>
            <person name="Guazzaroni M.E."/>
            <person name="Riano-Pachon D.M."/>
            <person name="Reginatto V."/>
        </authorList>
    </citation>
    <scope>NUCLEOTIDE SEQUENCE [LARGE SCALE GENOMIC DNA]</scope>
    <source>
        <strain evidence="6 7">Br21</strain>
    </source>
</reference>
<evidence type="ECO:0000313" key="6">
    <source>
        <dbReference type="EMBL" id="OOP75072.1"/>
    </source>
</evidence>
<protein>
    <submittedName>
        <fullName evidence="6">Putative DNA modification/repair radical SAM protein</fullName>
    </submittedName>
</protein>
<dbReference type="GO" id="GO:0003824">
    <property type="term" value="F:catalytic activity"/>
    <property type="evidence" value="ECO:0007669"/>
    <property type="project" value="InterPro"/>
</dbReference>
<dbReference type="SFLD" id="SFLDG01102">
    <property type="entry name" value="Uncharacterised_Radical_SAM_Su"/>
    <property type="match status" value="1"/>
</dbReference>
<dbReference type="InterPro" id="IPR010994">
    <property type="entry name" value="RuvA_2-like"/>
</dbReference>
<comment type="caution">
    <text evidence="6">The sequence shown here is derived from an EMBL/GenBank/DDBJ whole genome shotgun (WGS) entry which is preliminary data.</text>
</comment>
<dbReference type="Gene3D" id="1.10.150.320">
    <property type="entry name" value="Photosystem II 12 kDa extrinsic protein"/>
    <property type="match status" value="1"/>
</dbReference>
<accession>A0A1S9NC70</accession>
<keyword evidence="4" id="KW-0411">Iron-sulfur</keyword>
<dbReference type="GO" id="GO:0051536">
    <property type="term" value="F:iron-sulfur cluster binding"/>
    <property type="evidence" value="ECO:0007669"/>
    <property type="project" value="UniProtKB-KW"/>
</dbReference>
<sequence>MDLMEKLKILSNAAKYDVSCSSSGSKRQNAKNGIGNASEAGICHSFTPDGRCISLLKILFSNDCIFDCKYCINGSSRDFLRVSFTPDEICSLAINFYRRNYIEGLFLSSAVIYNPNYTMELLLKTVKKLRIENKFNGYIHLKAIPGADNALIEEAGKFVDRMSVNIELPSSNSLKLLAPQKSKEKILQPMKTIKNSILNYSEMKKSIKSTPLFVPGGQSTQLIVGATPESDGKILKLSEALYNKYSLKRVYYSAYVPVIKDNNLLPDITHPPMLREHRLYQADWLLRYYGFKANELLKNDDDNFDLNFDPKTHWALSNLNEFPVEINKVSYEKLLRVPGIGVTSAKKILKIRRVHNLTFDDLRNLRVVLKRAKYFITCNGKYHGDVLFDTIKIKNKLLEQNISKSGSINPKQISFFDNISFNDVKLPSGIILPKDNISLSHISPIKIENSLNNIIPKSNILTLGDKITSLTGEF</sequence>
<organism evidence="6 7">
    <name type="scientific">Clostridium beijerinckii</name>
    <name type="common">Clostridium MP</name>
    <dbReference type="NCBI Taxonomy" id="1520"/>
    <lineage>
        <taxon>Bacteria</taxon>
        <taxon>Bacillati</taxon>
        <taxon>Bacillota</taxon>
        <taxon>Clostridia</taxon>
        <taxon>Eubacteriales</taxon>
        <taxon>Clostridiaceae</taxon>
        <taxon>Clostridium</taxon>
    </lineage>
</organism>
<evidence type="ECO:0000256" key="4">
    <source>
        <dbReference type="ARBA" id="ARBA00023014"/>
    </source>
</evidence>
<dbReference type="Pfam" id="PF04055">
    <property type="entry name" value="Radical_SAM"/>
    <property type="match status" value="1"/>
</dbReference>
<dbReference type="NCBIfam" id="TIGR03916">
    <property type="entry name" value="rSAM_link_UDG"/>
    <property type="match status" value="1"/>
</dbReference>
<keyword evidence="1" id="KW-0949">S-adenosyl-L-methionine</keyword>
<feature type="domain" description="Radical SAM core" evidence="5">
    <location>
        <begin position="59"/>
        <end position="196"/>
    </location>
</feature>
<dbReference type="RefSeq" id="WP_078114476.1">
    <property type="nucleotide sequence ID" value="NZ_MWMH01000001.1"/>
</dbReference>
<dbReference type="AlphaFoldDB" id="A0A1S9NC70"/>
<evidence type="ECO:0000256" key="2">
    <source>
        <dbReference type="ARBA" id="ARBA00022723"/>
    </source>
</evidence>
<gene>
    <name evidence="6" type="ORF">CBEIBR21_02585</name>
</gene>
<dbReference type="InterPro" id="IPR058240">
    <property type="entry name" value="rSAM_sf"/>
</dbReference>
<dbReference type="Gene3D" id="3.20.20.70">
    <property type="entry name" value="Aldolase class I"/>
    <property type="match status" value="1"/>
</dbReference>
<keyword evidence="2" id="KW-0479">Metal-binding</keyword>
<dbReference type="InterPro" id="IPR051675">
    <property type="entry name" value="Endo/Exo/Phosphatase_dom_1"/>
</dbReference>
<dbReference type="InterPro" id="IPR013785">
    <property type="entry name" value="Aldolase_TIM"/>
</dbReference>
<dbReference type="PANTHER" id="PTHR21180">
    <property type="entry name" value="ENDONUCLEASE/EXONUCLEASE/PHOSPHATASE FAMILY DOMAIN-CONTAINING PROTEIN 1"/>
    <property type="match status" value="1"/>
</dbReference>
<dbReference type="GO" id="GO:0046872">
    <property type="term" value="F:metal ion binding"/>
    <property type="evidence" value="ECO:0007669"/>
    <property type="project" value="UniProtKB-KW"/>
</dbReference>
<dbReference type="SUPFAM" id="SSF47781">
    <property type="entry name" value="RuvA domain 2-like"/>
    <property type="match status" value="1"/>
</dbReference>
<evidence type="ECO:0000313" key="7">
    <source>
        <dbReference type="Proteomes" id="UP000190959"/>
    </source>
</evidence>
<dbReference type="SFLD" id="SFLDS00029">
    <property type="entry name" value="Radical_SAM"/>
    <property type="match status" value="1"/>
</dbReference>
<dbReference type="CDD" id="cd01335">
    <property type="entry name" value="Radical_SAM"/>
    <property type="match status" value="1"/>
</dbReference>
<dbReference type="InterPro" id="IPR007197">
    <property type="entry name" value="rSAM"/>
</dbReference>
<proteinExistence type="predicted"/>
<evidence type="ECO:0000259" key="5">
    <source>
        <dbReference type="Pfam" id="PF04055"/>
    </source>
</evidence>
<dbReference type="SUPFAM" id="SSF102114">
    <property type="entry name" value="Radical SAM enzymes"/>
    <property type="match status" value="1"/>
</dbReference>
<evidence type="ECO:0000256" key="3">
    <source>
        <dbReference type="ARBA" id="ARBA00023004"/>
    </source>
</evidence>
<dbReference type="InterPro" id="IPR023874">
    <property type="entry name" value="DNA_rSAM_put"/>
</dbReference>